<sequence length="63" mass="7090">MAKLNENRFANGRLCDTEQANNVALSLSPGNEAQKSVLFDLTFSENLRARPVEFIPHSPSWEK</sequence>
<evidence type="ECO:0000313" key="1">
    <source>
        <dbReference type="EMBL" id="VDL84719.1"/>
    </source>
</evidence>
<dbReference type="WBParaSite" id="NBR_0002098001-mRNA-1">
    <property type="protein sequence ID" value="NBR_0002098001-mRNA-1"/>
    <property type="gene ID" value="NBR_0002098001"/>
</dbReference>
<evidence type="ECO:0000313" key="3">
    <source>
        <dbReference type="WBParaSite" id="NBR_0002098001-mRNA-1"/>
    </source>
</evidence>
<protein>
    <submittedName>
        <fullName evidence="1 3">Uncharacterized protein</fullName>
    </submittedName>
</protein>
<dbReference type="AlphaFoldDB" id="A0A0N4YUQ8"/>
<reference evidence="3" key="1">
    <citation type="submission" date="2017-02" db="UniProtKB">
        <authorList>
            <consortium name="WormBaseParasite"/>
        </authorList>
    </citation>
    <scope>IDENTIFICATION</scope>
</reference>
<name>A0A0N4YUQ8_NIPBR</name>
<accession>A0A0N4YUQ8</accession>
<dbReference type="EMBL" id="UYSL01025755">
    <property type="protein sequence ID" value="VDL84719.1"/>
    <property type="molecule type" value="Genomic_DNA"/>
</dbReference>
<keyword evidence="2" id="KW-1185">Reference proteome</keyword>
<evidence type="ECO:0000313" key="2">
    <source>
        <dbReference type="Proteomes" id="UP000271162"/>
    </source>
</evidence>
<reference evidence="1 2" key="2">
    <citation type="submission" date="2018-11" db="EMBL/GenBank/DDBJ databases">
        <authorList>
            <consortium name="Pathogen Informatics"/>
        </authorList>
    </citation>
    <scope>NUCLEOTIDE SEQUENCE [LARGE SCALE GENOMIC DNA]</scope>
</reference>
<proteinExistence type="predicted"/>
<dbReference type="Proteomes" id="UP000271162">
    <property type="component" value="Unassembled WGS sequence"/>
</dbReference>
<gene>
    <name evidence="1" type="ORF">NBR_LOCUS20981</name>
</gene>
<organism evidence="3">
    <name type="scientific">Nippostrongylus brasiliensis</name>
    <name type="common">Rat hookworm</name>
    <dbReference type="NCBI Taxonomy" id="27835"/>
    <lineage>
        <taxon>Eukaryota</taxon>
        <taxon>Metazoa</taxon>
        <taxon>Ecdysozoa</taxon>
        <taxon>Nematoda</taxon>
        <taxon>Chromadorea</taxon>
        <taxon>Rhabditida</taxon>
        <taxon>Rhabditina</taxon>
        <taxon>Rhabditomorpha</taxon>
        <taxon>Strongyloidea</taxon>
        <taxon>Heligmosomidae</taxon>
        <taxon>Nippostrongylus</taxon>
    </lineage>
</organism>